<keyword evidence="5 8" id="KW-0472">Membrane</keyword>
<reference evidence="9" key="1">
    <citation type="journal article" date="2024" name="Gigascience">
        <title>Chromosome-level genome of the poultry shaft louse Menopon gallinae provides insight into the host-switching and adaptive evolution of parasitic lice.</title>
        <authorList>
            <person name="Xu Y."/>
            <person name="Ma L."/>
            <person name="Liu S."/>
            <person name="Liang Y."/>
            <person name="Liu Q."/>
            <person name="He Z."/>
            <person name="Tian L."/>
            <person name="Duan Y."/>
            <person name="Cai W."/>
            <person name="Li H."/>
            <person name="Song F."/>
        </authorList>
    </citation>
    <scope>NUCLEOTIDE SEQUENCE</scope>
    <source>
        <strain evidence="9">Cailab_2023a</strain>
    </source>
</reference>
<keyword evidence="2 8" id="KW-1003">Cell membrane</keyword>
<feature type="transmembrane region" description="Helical" evidence="8">
    <location>
        <begin position="270"/>
        <end position="290"/>
    </location>
</feature>
<feature type="transmembrane region" description="Helical" evidence="8">
    <location>
        <begin position="346"/>
        <end position="364"/>
    </location>
</feature>
<comment type="similarity">
    <text evidence="8">Belongs to the insect chemoreceptor superfamily. Gustatory receptor (GR) family.</text>
</comment>
<evidence type="ECO:0000256" key="5">
    <source>
        <dbReference type="ARBA" id="ARBA00023136"/>
    </source>
</evidence>
<dbReference type="AlphaFoldDB" id="A0AAW2HUG1"/>
<keyword evidence="6 8" id="KW-0675">Receptor</keyword>
<dbReference type="GO" id="GO:0043025">
    <property type="term" value="C:neuronal cell body"/>
    <property type="evidence" value="ECO:0007669"/>
    <property type="project" value="TreeGrafter"/>
</dbReference>
<evidence type="ECO:0000256" key="6">
    <source>
        <dbReference type="ARBA" id="ARBA00023170"/>
    </source>
</evidence>
<evidence type="ECO:0000256" key="1">
    <source>
        <dbReference type="ARBA" id="ARBA00004651"/>
    </source>
</evidence>
<keyword evidence="3 8" id="KW-0812">Transmembrane</keyword>
<dbReference type="InterPro" id="IPR013604">
    <property type="entry name" value="7TM_chemorcpt"/>
</dbReference>
<feature type="transmembrane region" description="Helical" evidence="8">
    <location>
        <begin position="74"/>
        <end position="94"/>
    </location>
</feature>
<proteinExistence type="inferred from homology"/>
<evidence type="ECO:0000313" key="9">
    <source>
        <dbReference type="EMBL" id="KAL0273161.1"/>
    </source>
</evidence>
<accession>A0AAW2HUG1</accession>
<keyword evidence="7 8" id="KW-0807">Transducer</keyword>
<comment type="subcellular location">
    <subcellularLocation>
        <location evidence="1 8">Cell membrane</location>
        <topology evidence="1 8">Multi-pass membrane protein</topology>
    </subcellularLocation>
</comment>
<evidence type="ECO:0000256" key="8">
    <source>
        <dbReference type="RuleBase" id="RU363108"/>
    </source>
</evidence>
<dbReference type="EMBL" id="JARGDH010000003">
    <property type="protein sequence ID" value="KAL0273161.1"/>
    <property type="molecule type" value="Genomic_DNA"/>
</dbReference>
<comment type="caution">
    <text evidence="9">The sequence shown here is derived from an EMBL/GenBank/DDBJ whole genome shotgun (WGS) entry which is preliminary data.</text>
</comment>
<dbReference type="PANTHER" id="PTHR21143">
    <property type="entry name" value="INVERTEBRATE GUSTATORY RECEPTOR"/>
    <property type="match status" value="1"/>
</dbReference>
<dbReference type="GO" id="GO:0005886">
    <property type="term" value="C:plasma membrane"/>
    <property type="evidence" value="ECO:0007669"/>
    <property type="project" value="UniProtKB-SubCell"/>
</dbReference>
<evidence type="ECO:0000256" key="3">
    <source>
        <dbReference type="ARBA" id="ARBA00022692"/>
    </source>
</evidence>
<dbReference type="GO" id="GO:0030425">
    <property type="term" value="C:dendrite"/>
    <property type="evidence" value="ECO:0007669"/>
    <property type="project" value="TreeGrafter"/>
</dbReference>
<evidence type="ECO:0000256" key="2">
    <source>
        <dbReference type="ARBA" id="ARBA00022475"/>
    </source>
</evidence>
<dbReference type="GO" id="GO:0030424">
    <property type="term" value="C:axon"/>
    <property type="evidence" value="ECO:0007669"/>
    <property type="project" value="TreeGrafter"/>
</dbReference>
<feature type="transmembrane region" description="Helical" evidence="8">
    <location>
        <begin position="126"/>
        <end position="147"/>
    </location>
</feature>
<sequence length="381" mass="43340">MLRDKTIRSNLRLFLRGFRIFLVLPQKVPETGDVVTSRAYKFAFTVVLVIALACAVFVRVFLNAPKEPNSYNNFGLARAIFASACVAAITLITISRSERITHVFNRLLEMEERVTLDRGDAWRMRAIVLFEIAAVFTFLAVFVQNTLSLEGENLLSRYILAVSQPLVGVASYASEITFMNACLIVERYMLFCHREIDRMLESDGGVSREGIGRIKRLYGEIYSIKDELYRIFSFILLMSLSICLVNMVFYVFVNIVKFQNGTHLPLEKDLFVTLFGAVMTVKLFILSTICEGLKDTMNRTAVLVSRLWSNAEDEEEKTLLSSFLKETDSMDSTISSSGFAIIDHRLFNSMMANIFMYVVMLFQFDFPDYGTNPVSDLLVHS</sequence>
<protein>
    <recommendedName>
        <fullName evidence="8">Gustatory receptor</fullName>
    </recommendedName>
</protein>
<comment type="function">
    <text evidence="8">Gustatory receptor which mediates acceptance or avoidance behavior, depending on its substrates.</text>
</comment>
<name>A0AAW2HUG1_9NEOP</name>
<feature type="transmembrane region" description="Helical" evidence="8">
    <location>
        <begin position="231"/>
        <end position="250"/>
    </location>
</feature>
<dbReference type="GO" id="GO:0007165">
    <property type="term" value="P:signal transduction"/>
    <property type="evidence" value="ECO:0007669"/>
    <property type="project" value="UniProtKB-KW"/>
</dbReference>
<organism evidence="9">
    <name type="scientific">Menopon gallinae</name>
    <name type="common">poultry shaft louse</name>
    <dbReference type="NCBI Taxonomy" id="328185"/>
    <lineage>
        <taxon>Eukaryota</taxon>
        <taxon>Metazoa</taxon>
        <taxon>Ecdysozoa</taxon>
        <taxon>Arthropoda</taxon>
        <taxon>Hexapoda</taxon>
        <taxon>Insecta</taxon>
        <taxon>Pterygota</taxon>
        <taxon>Neoptera</taxon>
        <taxon>Paraneoptera</taxon>
        <taxon>Psocodea</taxon>
        <taxon>Troctomorpha</taxon>
        <taxon>Phthiraptera</taxon>
        <taxon>Amblycera</taxon>
        <taxon>Menoponidae</taxon>
        <taxon>Menopon</taxon>
    </lineage>
</organism>
<evidence type="ECO:0000256" key="4">
    <source>
        <dbReference type="ARBA" id="ARBA00022989"/>
    </source>
</evidence>
<dbReference type="PANTHER" id="PTHR21143:SF121">
    <property type="entry name" value="GUSTATORY AND ODORANT RECEPTOR 21A"/>
    <property type="match status" value="1"/>
</dbReference>
<dbReference type="GO" id="GO:0050909">
    <property type="term" value="P:sensory perception of taste"/>
    <property type="evidence" value="ECO:0007669"/>
    <property type="project" value="InterPro"/>
</dbReference>
<dbReference type="Pfam" id="PF08395">
    <property type="entry name" value="7tm_7"/>
    <property type="match status" value="1"/>
</dbReference>
<keyword evidence="4 8" id="KW-1133">Transmembrane helix</keyword>
<gene>
    <name evidence="9" type="ORF">PYX00_005903</name>
</gene>
<evidence type="ECO:0000256" key="7">
    <source>
        <dbReference type="ARBA" id="ARBA00023224"/>
    </source>
</evidence>
<feature type="transmembrane region" description="Helical" evidence="8">
    <location>
        <begin position="167"/>
        <end position="190"/>
    </location>
</feature>
<feature type="transmembrane region" description="Helical" evidence="8">
    <location>
        <begin position="42"/>
        <end position="62"/>
    </location>
</feature>